<proteinExistence type="inferred from homology"/>
<sequence>MGYGARLRDWLLANDPAFTRLHLAIRVTLSIGLSVLVMLAIHRWLMPMPAAAYSLCVLLSIQGGLSVKDSLPSEQMKTRLLAVIASVAVTSIAAALDQHRALSDAVFLVVIFLVSYGRVYGQRWFAVGMFAFMSYFSGIYFRPAVAEIPFLALGALVAAAVSHAVRVLLVPDNWRRDLIAATQSVLGHVDLILAGLSRLAIEGKASERSRAELFRLEERLKASALMADSLVPISSSIALPGEGNPGSDFVLRLFDLHLAAESAILMSLRSVPNAALVNAMLRHDDGAIEREAATVVSRGEGAQAETAKAMLWLRDARKALTESMAQAKATAFAGYDDRRPPPARGLAPGLSLDKAALRVAIQITLASGVAMVFGLMLSRERWFWAVITAFLVFTNTTSRGDATVKAVQRTMGTLVGIVIGMGLGIVLAGHNAALVGAMVACTFLGFYFVQVSYAVLTFFVTIVLCLIYSLTGNLTLSVVELRIEETLVGAAVGSAVAYLVFPVRTHTMVRSALEKWFAILRQLLETAEKKVHGPELVSLSIKLDNAYRDLVVAARPLDVSWQLVTRPGQVRQTLALFRMCTYWARIFAQRLAFSDVVEDSEVDEKIKENLARLERVAARGAACFSVERGIGKTGSRELPLSRGGSRLGIQMIGATLDRLYPQSEH</sequence>
<reference evidence="9" key="1">
    <citation type="submission" date="2022-03" db="EMBL/GenBank/DDBJ databases">
        <title>Fererhizobium litorale gen. nov., sp. nov., isolated from sandy sediments of the Sea of Japan seashore.</title>
        <authorList>
            <person name="Romanenko L."/>
            <person name="Kurilenko V."/>
            <person name="Otstavnykh N."/>
            <person name="Svetashev V."/>
            <person name="Tekutyeva L."/>
            <person name="Isaeva M."/>
            <person name="Mikhailov V."/>
        </authorList>
    </citation>
    <scope>NUCLEOTIDE SEQUENCE</scope>
    <source>
        <strain evidence="9">KMM 9576</strain>
    </source>
</reference>
<feature type="transmembrane region" description="Helical" evidence="7">
    <location>
        <begin position="483"/>
        <end position="501"/>
    </location>
</feature>
<organism evidence="9 10">
    <name type="scientific">Ferirhizobium litorale</name>
    <dbReference type="NCBI Taxonomy" id="2927786"/>
    <lineage>
        <taxon>Bacteria</taxon>
        <taxon>Pseudomonadati</taxon>
        <taxon>Pseudomonadota</taxon>
        <taxon>Alphaproteobacteria</taxon>
        <taxon>Hyphomicrobiales</taxon>
        <taxon>Rhizobiaceae</taxon>
        <taxon>Ferirhizobium</taxon>
    </lineage>
</organism>
<dbReference type="EMBL" id="JALDYZ010000013">
    <property type="protein sequence ID" value="MDI7924254.1"/>
    <property type="molecule type" value="Genomic_DNA"/>
</dbReference>
<dbReference type="GO" id="GO:0005886">
    <property type="term" value="C:plasma membrane"/>
    <property type="evidence" value="ECO:0007669"/>
    <property type="project" value="UniProtKB-SubCell"/>
</dbReference>
<dbReference type="PANTHER" id="PTHR30509:SF9">
    <property type="entry name" value="MULTIDRUG RESISTANCE PROTEIN MDTO"/>
    <property type="match status" value="1"/>
</dbReference>
<feature type="transmembrane region" description="Helical" evidence="7">
    <location>
        <begin position="453"/>
        <end position="471"/>
    </location>
</feature>
<dbReference type="PANTHER" id="PTHR30509">
    <property type="entry name" value="P-HYDROXYBENZOIC ACID EFFLUX PUMP SUBUNIT-RELATED"/>
    <property type="match status" value="1"/>
</dbReference>
<keyword evidence="5 7" id="KW-0472">Membrane</keyword>
<name>A0AAE3U5N8_9HYPH</name>
<feature type="transmembrane region" description="Helical" evidence="7">
    <location>
        <begin position="21"/>
        <end position="44"/>
    </location>
</feature>
<feature type="transmembrane region" description="Helical" evidence="7">
    <location>
        <begin position="414"/>
        <end position="447"/>
    </location>
</feature>
<feature type="transmembrane region" description="Helical" evidence="7">
    <location>
        <begin position="355"/>
        <end position="376"/>
    </location>
</feature>
<feature type="transmembrane region" description="Helical" evidence="7">
    <location>
        <begin position="79"/>
        <end position="95"/>
    </location>
</feature>
<feature type="transmembrane region" description="Helical" evidence="7">
    <location>
        <begin position="124"/>
        <end position="142"/>
    </location>
</feature>
<evidence type="ECO:0000313" key="10">
    <source>
        <dbReference type="Proteomes" id="UP001161580"/>
    </source>
</evidence>
<evidence type="ECO:0000256" key="3">
    <source>
        <dbReference type="ARBA" id="ARBA00022692"/>
    </source>
</evidence>
<evidence type="ECO:0000259" key="8">
    <source>
        <dbReference type="Pfam" id="PF13515"/>
    </source>
</evidence>
<evidence type="ECO:0000256" key="6">
    <source>
        <dbReference type="ARBA" id="ARBA00043993"/>
    </source>
</evidence>
<protein>
    <submittedName>
        <fullName evidence="9">FUSC family protein</fullName>
    </submittedName>
</protein>
<keyword evidence="2" id="KW-1003">Cell membrane</keyword>
<dbReference type="InterPro" id="IPR049453">
    <property type="entry name" value="Memb_transporter_dom"/>
</dbReference>
<dbReference type="AlphaFoldDB" id="A0AAE3U5N8"/>
<dbReference type="Proteomes" id="UP001161580">
    <property type="component" value="Unassembled WGS sequence"/>
</dbReference>
<feature type="transmembrane region" description="Helical" evidence="7">
    <location>
        <begin position="50"/>
        <end position="67"/>
    </location>
</feature>
<feature type="domain" description="Integral membrane bound transporter" evidence="8">
    <location>
        <begin position="369"/>
        <end position="494"/>
    </location>
</feature>
<evidence type="ECO:0000256" key="2">
    <source>
        <dbReference type="ARBA" id="ARBA00022475"/>
    </source>
</evidence>
<comment type="similarity">
    <text evidence="6">Belongs to the YccS/YhfK family.</text>
</comment>
<comment type="subcellular location">
    <subcellularLocation>
        <location evidence="1">Cell membrane</location>
        <topology evidence="1">Multi-pass membrane protein</topology>
    </subcellularLocation>
</comment>
<keyword evidence="3 7" id="KW-0812">Transmembrane</keyword>
<evidence type="ECO:0000256" key="1">
    <source>
        <dbReference type="ARBA" id="ARBA00004651"/>
    </source>
</evidence>
<evidence type="ECO:0000256" key="4">
    <source>
        <dbReference type="ARBA" id="ARBA00022989"/>
    </source>
</evidence>
<feature type="transmembrane region" description="Helical" evidence="7">
    <location>
        <begin position="382"/>
        <end position="402"/>
    </location>
</feature>
<feature type="transmembrane region" description="Helical" evidence="7">
    <location>
        <begin position="148"/>
        <end position="169"/>
    </location>
</feature>
<dbReference type="Pfam" id="PF13515">
    <property type="entry name" value="FUSC_2"/>
    <property type="match status" value="1"/>
</dbReference>
<accession>A0AAE3U5N8</accession>
<evidence type="ECO:0000313" key="9">
    <source>
        <dbReference type="EMBL" id="MDI7924254.1"/>
    </source>
</evidence>
<comment type="caution">
    <text evidence="9">The sequence shown here is derived from an EMBL/GenBank/DDBJ whole genome shotgun (WGS) entry which is preliminary data.</text>
</comment>
<dbReference type="RefSeq" id="WP_311788248.1">
    <property type="nucleotide sequence ID" value="NZ_JALDYY010000014.1"/>
</dbReference>
<gene>
    <name evidence="9" type="ORF">MRS75_19510</name>
</gene>
<evidence type="ECO:0000256" key="7">
    <source>
        <dbReference type="SAM" id="Phobius"/>
    </source>
</evidence>
<keyword evidence="4 7" id="KW-1133">Transmembrane helix</keyword>
<keyword evidence="10" id="KW-1185">Reference proteome</keyword>
<evidence type="ECO:0000256" key="5">
    <source>
        <dbReference type="ARBA" id="ARBA00023136"/>
    </source>
</evidence>